<dbReference type="RefSeq" id="WP_046478645.1">
    <property type="nucleotide sequence ID" value="NZ_LN829118.1"/>
</dbReference>
<reference evidence="9" key="1">
    <citation type="submission" date="2015-02" db="EMBL/GenBank/DDBJ databases">
        <authorList>
            <person name="Chooi Y.-H."/>
        </authorList>
    </citation>
    <scope>NUCLEOTIDE SEQUENCE [LARGE SCALE GENOMIC DNA]</scope>
    <source>
        <strain evidence="9">strain Y</strain>
    </source>
</reference>
<dbReference type="Gene3D" id="3.40.47.10">
    <property type="match status" value="1"/>
</dbReference>
<dbReference type="GO" id="GO:0005829">
    <property type="term" value="C:cytosol"/>
    <property type="evidence" value="ECO:0007669"/>
    <property type="project" value="TreeGrafter"/>
</dbReference>
<protein>
    <submittedName>
        <fullName evidence="8">3-ketoacyl-CoA thiolase</fullName>
        <ecNumber evidence="8">2.3.1.16</ecNumber>
    </submittedName>
</protein>
<comment type="similarity">
    <text evidence="1 5">Belongs to the thiolase-like superfamily. Thiolase family.</text>
</comment>
<dbReference type="EMBL" id="LN829119">
    <property type="protein sequence ID" value="CPR21401.1"/>
    <property type="molecule type" value="Genomic_DNA"/>
</dbReference>
<dbReference type="GO" id="GO:0003988">
    <property type="term" value="F:acetyl-CoA C-acyltransferase activity"/>
    <property type="evidence" value="ECO:0007669"/>
    <property type="project" value="UniProtKB-EC"/>
</dbReference>
<evidence type="ECO:0000256" key="2">
    <source>
        <dbReference type="ARBA" id="ARBA00022679"/>
    </source>
</evidence>
<evidence type="ECO:0000313" key="9">
    <source>
        <dbReference type="Proteomes" id="UP000033187"/>
    </source>
</evidence>
<dbReference type="OrthoDB" id="9764638at2"/>
<dbReference type="EC" id="2.3.1.16" evidence="8"/>
<keyword evidence="2 5" id="KW-0808">Transferase</keyword>
<evidence type="ECO:0000256" key="4">
    <source>
        <dbReference type="PIRSR" id="PIRSR000429-1"/>
    </source>
</evidence>
<dbReference type="NCBIfam" id="TIGR01930">
    <property type="entry name" value="AcCoA-C-Actrans"/>
    <property type="match status" value="1"/>
</dbReference>
<dbReference type="CDD" id="cd00751">
    <property type="entry name" value="thiolase"/>
    <property type="match status" value="1"/>
</dbReference>
<feature type="active site" description="Proton acceptor" evidence="4">
    <location>
        <position position="411"/>
    </location>
</feature>
<organism evidence="8 9">
    <name type="scientific">Candidatus Filomicrobium marinum</name>
    <dbReference type="NCBI Taxonomy" id="1608628"/>
    <lineage>
        <taxon>Bacteria</taxon>
        <taxon>Pseudomonadati</taxon>
        <taxon>Pseudomonadota</taxon>
        <taxon>Alphaproteobacteria</taxon>
        <taxon>Hyphomicrobiales</taxon>
        <taxon>Hyphomicrobiaceae</taxon>
        <taxon>Filomicrobium</taxon>
    </lineage>
</organism>
<dbReference type="NCBIfam" id="NF006740">
    <property type="entry name" value="PRK09268.1"/>
    <property type="match status" value="1"/>
</dbReference>
<feature type="domain" description="Thiolase C-terminal" evidence="7">
    <location>
        <begin position="300"/>
        <end position="423"/>
    </location>
</feature>
<dbReference type="InterPro" id="IPR002155">
    <property type="entry name" value="Thiolase"/>
</dbReference>
<dbReference type="InterPro" id="IPR050521">
    <property type="entry name" value="3-ketoacyl-CoA_Thiolase"/>
</dbReference>
<dbReference type="PROSITE" id="PS00099">
    <property type="entry name" value="THIOLASE_3"/>
    <property type="match status" value="1"/>
</dbReference>
<keyword evidence="9" id="KW-1185">Reference proteome</keyword>
<feature type="active site" description="Proton acceptor" evidence="4">
    <location>
        <position position="382"/>
    </location>
</feature>
<dbReference type="AlphaFoldDB" id="A0A0D6JIX3"/>
<dbReference type="InterPro" id="IPR020610">
    <property type="entry name" value="Thiolase_AS"/>
</dbReference>
<dbReference type="InterPro" id="IPR020616">
    <property type="entry name" value="Thiolase_N"/>
</dbReference>
<dbReference type="PANTHER" id="PTHR42689">
    <property type="entry name" value="ACETYL-COA ACYLTRANSFERASE FADA2 (3-KETOACYL-COA THIOLASE) (BETA-KETOTHIOLASE)-RELATED"/>
    <property type="match status" value="1"/>
</dbReference>
<dbReference type="PANTHER" id="PTHR42689:SF1">
    <property type="entry name" value="ACETYL-COA ACYLTRANSFERASE FADA2 (3-KETOACYL-COA THIOLASE) (BETA-KETOTHIOLASE)-RELATED"/>
    <property type="match status" value="1"/>
</dbReference>
<evidence type="ECO:0000256" key="3">
    <source>
        <dbReference type="ARBA" id="ARBA00023315"/>
    </source>
</evidence>
<evidence type="ECO:0000313" key="8">
    <source>
        <dbReference type="EMBL" id="CPR21401.1"/>
    </source>
</evidence>
<evidence type="ECO:0000259" key="6">
    <source>
        <dbReference type="Pfam" id="PF00108"/>
    </source>
</evidence>
<dbReference type="KEGG" id="fiy:BN1229_v1_3033"/>
<dbReference type="KEGG" id="fil:BN1229_v1_2883"/>
<dbReference type="SUPFAM" id="SSF53901">
    <property type="entry name" value="Thiolase-like"/>
    <property type="match status" value="2"/>
</dbReference>
<dbReference type="PIRSF" id="PIRSF000429">
    <property type="entry name" value="Ac-CoA_Ac_transf"/>
    <property type="match status" value="1"/>
</dbReference>
<dbReference type="Pfam" id="PF02803">
    <property type="entry name" value="Thiolase_C"/>
    <property type="match status" value="1"/>
</dbReference>
<dbReference type="InterPro" id="IPR016039">
    <property type="entry name" value="Thiolase-like"/>
</dbReference>
<feature type="domain" description="Thiolase N-terminal" evidence="6">
    <location>
        <begin position="8"/>
        <end position="276"/>
    </location>
</feature>
<keyword evidence="3 5" id="KW-0012">Acyltransferase</keyword>
<evidence type="ECO:0000256" key="1">
    <source>
        <dbReference type="ARBA" id="ARBA00010982"/>
    </source>
</evidence>
<dbReference type="Pfam" id="PF00108">
    <property type="entry name" value="Thiolase_N"/>
    <property type="match status" value="1"/>
</dbReference>
<name>A0A0D6JIX3_9HYPH</name>
<sequence length="434" mass="46116">MSKTLRRVAIIGGVRIPFCRSGTLYADLSNLDMMTAALSGLVDRFNLKGAHVDEVVGGAVVTHAKDWNLAREAVLSTTLAPSTPGITMMQACGTSLQAAMGIAAKIAAGQIESGIAVGSDTTSDPPIVFSKKFARRMTEMASKKTVMERFKVFSGFRPGELVPQPPQTSEPRTGLSMGQHCELMAKKWEIPRVEQDELAYESHKHAAEAYVSGYMDDLVVPCAGVFRDNNIREDISLDKLATLKTAFDKSDTATLTAANSTPLTDGAAAVLLASEEWAAERGLPIQAYLVDAQHIGNDFVSGEGLLMAPTIAVSKLLDRNGLTLQDFDFYEIHEAFAAQVLATLKAWEDPEYCKNVLGKDAPLGSIDRTKLNVKGSSIAVGHPFAATGARIMANLAKLLDQNGGRGLISVCTAGGMGVAAILESPKAKAMDVAA</sequence>
<evidence type="ECO:0000259" key="7">
    <source>
        <dbReference type="Pfam" id="PF02803"/>
    </source>
</evidence>
<proteinExistence type="inferred from homology"/>
<accession>A0A0D6JIX3</accession>
<evidence type="ECO:0000256" key="5">
    <source>
        <dbReference type="RuleBase" id="RU003557"/>
    </source>
</evidence>
<dbReference type="Proteomes" id="UP000033187">
    <property type="component" value="Chromosome 1"/>
</dbReference>
<dbReference type="InterPro" id="IPR020617">
    <property type="entry name" value="Thiolase_C"/>
</dbReference>
<feature type="active site" description="Acyl-thioester intermediate" evidence="4">
    <location>
        <position position="92"/>
    </location>
</feature>
<gene>
    <name evidence="8" type="primary">fadI</name>
    <name evidence="8" type="ORF">YBN1229_v1_3033</name>
</gene>